<dbReference type="EC" id="3.1.2.20" evidence="5"/>
<dbReference type="RefSeq" id="WP_326505711.1">
    <property type="nucleotide sequence ID" value="NZ_JAWIIV010000004.1"/>
</dbReference>
<keyword evidence="1 9" id="KW-0378">Hydrolase</keyword>
<evidence type="ECO:0000256" key="3">
    <source>
        <dbReference type="ARBA" id="ARBA00036002"/>
    </source>
</evidence>
<evidence type="ECO:0000313" key="9">
    <source>
        <dbReference type="EMBL" id="MEC4718996.1"/>
    </source>
</evidence>
<evidence type="ECO:0000256" key="1">
    <source>
        <dbReference type="ARBA" id="ARBA00022801"/>
    </source>
</evidence>
<comment type="similarity">
    <text evidence="4">Belongs to the YigI thioesterase family.</text>
</comment>
<dbReference type="GO" id="GO:0016787">
    <property type="term" value="F:hydrolase activity"/>
    <property type="evidence" value="ECO:0007669"/>
    <property type="project" value="UniProtKB-KW"/>
</dbReference>
<dbReference type="NCBIfam" id="TIGR00369">
    <property type="entry name" value="unchar_dom_1"/>
    <property type="match status" value="1"/>
</dbReference>
<accession>A0ABU6J5T8</accession>
<reference evidence="9 10" key="1">
    <citation type="submission" date="2023-10" db="EMBL/GenBank/DDBJ databases">
        <title>Noviherbaspirillum sp. CPCC 100848 genome assembly.</title>
        <authorList>
            <person name="Li X.Y."/>
            <person name="Fang X.M."/>
        </authorList>
    </citation>
    <scope>NUCLEOTIDE SEQUENCE [LARGE SCALE GENOMIC DNA]</scope>
    <source>
        <strain evidence="9 10">CPCC 100848</strain>
    </source>
</reference>
<keyword evidence="10" id="KW-1185">Reference proteome</keyword>
<dbReference type="PANTHER" id="PTHR43240:SF20">
    <property type="entry name" value="MEDIUM_LONG-CHAIN ACYL-COA THIOESTERASE YIGI"/>
    <property type="match status" value="1"/>
</dbReference>
<name>A0ABU6J5T8_9BURK</name>
<comment type="caution">
    <text evidence="9">The sequence shown here is derived from an EMBL/GenBank/DDBJ whole genome shotgun (WGS) entry which is preliminary data.</text>
</comment>
<gene>
    <name evidence="9" type="ORF">RY831_07545</name>
</gene>
<dbReference type="InterPro" id="IPR029069">
    <property type="entry name" value="HotDog_dom_sf"/>
</dbReference>
<evidence type="ECO:0000313" key="10">
    <source>
        <dbReference type="Proteomes" id="UP001352263"/>
    </source>
</evidence>
<sequence>MHSPDPNYRRVVEQGFGEAAFLNEIGITLVDCGPGWCESILRIGPRHLQHTGVIHAGVQTTIADHTAGGAAMTVTPAEGFILTVEFKMHLLRPGIGESLRCRAQVLKPGKAFHVVESEVHAVSGDREVLISKFSGTMAVVARTGEAAAI</sequence>
<dbReference type="PANTHER" id="PTHR43240">
    <property type="entry name" value="1,4-DIHYDROXY-2-NAPHTHOYL-COA THIOESTERASE 1"/>
    <property type="match status" value="1"/>
</dbReference>
<comment type="catalytic activity">
    <reaction evidence="3">
        <text>a long-chain fatty acyl-CoA + H2O = a long-chain fatty acid + CoA + H(+)</text>
        <dbReference type="Rhea" id="RHEA:67680"/>
        <dbReference type="ChEBI" id="CHEBI:15377"/>
        <dbReference type="ChEBI" id="CHEBI:15378"/>
        <dbReference type="ChEBI" id="CHEBI:57287"/>
        <dbReference type="ChEBI" id="CHEBI:57560"/>
        <dbReference type="ChEBI" id="CHEBI:83139"/>
    </reaction>
</comment>
<evidence type="ECO:0000256" key="5">
    <source>
        <dbReference type="ARBA" id="ARBA00038894"/>
    </source>
</evidence>
<comment type="catalytic activity">
    <reaction evidence="7">
        <text>a medium-chain fatty acyl-CoA + H2O = a medium-chain fatty acid + CoA + H(+)</text>
        <dbReference type="Rhea" id="RHEA:68184"/>
        <dbReference type="ChEBI" id="CHEBI:15377"/>
        <dbReference type="ChEBI" id="CHEBI:15378"/>
        <dbReference type="ChEBI" id="CHEBI:57287"/>
        <dbReference type="ChEBI" id="CHEBI:59558"/>
        <dbReference type="ChEBI" id="CHEBI:90546"/>
    </reaction>
</comment>
<organism evidence="9 10">
    <name type="scientific">Noviherbaspirillum album</name>
    <dbReference type="NCBI Taxonomy" id="3080276"/>
    <lineage>
        <taxon>Bacteria</taxon>
        <taxon>Pseudomonadati</taxon>
        <taxon>Pseudomonadota</taxon>
        <taxon>Betaproteobacteria</taxon>
        <taxon>Burkholderiales</taxon>
        <taxon>Oxalobacteraceae</taxon>
        <taxon>Noviherbaspirillum</taxon>
    </lineage>
</organism>
<protein>
    <recommendedName>
        <fullName evidence="6">Medium/long-chain acyl-CoA thioesterase YigI</fullName>
        <ecNumber evidence="5">3.1.2.20</ecNumber>
    </recommendedName>
</protein>
<dbReference type="CDD" id="cd03443">
    <property type="entry name" value="PaaI_thioesterase"/>
    <property type="match status" value="1"/>
</dbReference>
<proteinExistence type="inferred from homology"/>
<dbReference type="InterPro" id="IPR006683">
    <property type="entry name" value="Thioestr_dom"/>
</dbReference>
<evidence type="ECO:0000259" key="8">
    <source>
        <dbReference type="Pfam" id="PF03061"/>
    </source>
</evidence>
<evidence type="ECO:0000256" key="6">
    <source>
        <dbReference type="ARBA" id="ARBA00040062"/>
    </source>
</evidence>
<dbReference type="InterPro" id="IPR003736">
    <property type="entry name" value="PAAI_dom"/>
</dbReference>
<evidence type="ECO:0000256" key="2">
    <source>
        <dbReference type="ARBA" id="ARBA00035880"/>
    </source>
</evidence>
<dbReference type="Proteomes" id="UP001352263">
    <property type="component" value="Unassembled WGS sequence"/>
</dbReference>
<comment type="catalytic activity">
    <reaction evidence="2">
        <text>a fatty acyl-CoA + H2O = a fatty acid + CoA + H(+)</text>
        <dbReference type="Rhea" id="RHEA:16781"/>
        <dbReference type="ChEBI" id="CHEBI:15377"/>
        <dbReference type="ChEBI" id="CHEBI:15378"/>
        <dbReference type="ChEBI" id="CHEBI:28868"/>
        <dbReference type="ChEBI" id="CHEBI:57287"/>
        <dbReference type="ChEBI" id="CHEBI:77636"/>
        <dbReference type="EC" id="3.1.2.20"/>
    </reaction>
</comment>
<dbReference type="Pfam" id="PF03061">
    <property type="entry name" value="4HBT"/>
    <property type="match status" value="1"/>
</dbReference>
<dbReference type="SUPFAM" id="SSF54637">
    <property type="entry name" value="Thioesterase/thiol ester dehydrase-isomerase"/>
    <property type="match status" value="1"/>
</dbReference>
<dbReference type="EMBL" id="JAWIIV010000004">
    <property type="protein sequence ID" value="MEC4718996.1"/>
    <property type="molecule type" value="Genomic_DNA"/>
</dbReference>
<evidence type="ECO:0000256" key="4">
    <source>
        <dbReference type="ARBA" id="ARBA00038381"/>
    </source>
</evidence>
<feature type="domain" description="Thioesterase" evidence="8">
    <location>
        <begin position="52"/>
        <end position="124"/>
    </location>
</feature>
<dbReference type="Gene3D" id="3.10.129.10">
    <property type="entry name" value="Hotdog Thioesterase"/>
    <property type="match status" value="1"/>
</dbReference>
<evidence type="ECO:0000256" key="7">
    <source>
        <dbReference type="ARBA" id="ARBA00048062"/>
    </source>
</evidence>